<feature type="compositionally biased region" description="Basic and acidic residues" evidence="2">
    <location>
        <begin position="269"/>
        <end position="278"/>
    </location>
</feature>
<dbReference type="Proteomes" id="UP000324222">
    <property type="component" value="Unassembled WGS sequence"/>
</dbReference>
<comment type="caution">
    <text evidence="3">The sequence shown here is derived from an EMBL/GenBank/DDBJ whole genome shotgun (WGS) entry which is preliminary data.</text>
</comment>
<evidence type="ECO:0000256" key="2">
    <source>
        <dbReference type="SAM" id="MobiDB-lite"/>
    </source>
</evidence>
<feature type="compositionally biased region" description="Basic and acidic residues" evidence="2">
    <location>
        <begin position="31"/>
        <end position="41"/>
    </location>
</feature>
<proteinExistence type="predicted"/>
<dbReference type="OrthoDB" id="6376173at2759"/>
<keyword evidence="4" id="KW-1185">Reference proteome</keyword>
<evidence type="ECO:0000313" key="3">
    <source>
        <dbReference type="EMBL" id="MPC32267.1"/>
    </source>
</evidence>
<dbReference type="EMBL" id="VSRR010002596">
    <property type="protein sequence ID" value="MPC32267.1"/>
    <property type="molecule type" value="Genomic_DNA"/>
</dbReference>
<evidence type="ECO:0000313" key="4">
    <source>
        <dbReference type="Proteomes" id="UP000324222"/>
    </source>
</evidence>
<gene>
    <name evidence="3" type="ORF">E2C01_025575</name>
</gene>
<feature type="region of interest" description="Disordered" evidence="2">
    <location>
        <begin position="65"/>
        <end position="126"/>
    </location>
</feature>
<feature type="region of interest" description="Disordered" evidence="2">
    <location>
        <begin position="144"/>
        <end position="202"/>
    </location>
</feature>
<name>A0A5B7EG34_PORTR</name>
<feature type="region of interest" description="Disordered" evidence="2">
    <location>
        <begin position="1"/>
        <end position="51"/>
    </location>
</feature>
<feature type="coiled-coil region" evidence="1">
    <location>
        <begin position="222"/>
        <end position="255"/>
    </location>
</feature>
<reference evidence="3 4" key="1">
    <citation type="submission" date="2019-05" db="EMBL/GenBank/DDBJ databases">
        <title>Another draft genome of Portunus trituberculatus and its Hox gene families provides insights of decapod evolution.</title>
        <authorList>
            <person name="Jeong J.-H."/>
            <person name="Song I."/>
            <person name="Kim S."/>
            <person name="Choi T."/>
            <person name="Kim D."/>
            <person name="Ryu S."/>
            <person name="Kim W."/>
        </authorList>
    </citation>
    <scope>NUCLEOTIDE SEQUENCE [LARGE SCALE GENOMIC DNA]</scope>
    <source>
        <tissue evidence="3">Muscle</tissue>
    </source>
</reference>
<accession>A0A5B7EG34</accession>
<feature type="region of interest" description="Disordered" evidence="2">
    <location>
        <begin position="269"/>
        <end position="293"/>
    </location>
</feature>
<keyword evidence="1" id="KW-0175">Coiled coil</keyword>
<evidence type="ECO:0000256" key="1">
    <source>
        <dbReference type="SAM" id="Coils"/>
    </source>
</evidence>
<protein>
    <submittedName>
        <fullName evidence="3">Uncharacterized protein</fullName>
    </submittedName>
</protein>
<organism evidence="3 4">
    <name type="scientific">Portunus trituberculatus</name>
    <name type="common">Swimming crab</name>
    <name type="synonym">Neptunus trituberculatus</name>
    <dbReference type="NCBI Taxonomy" id="210409"/>
    <lineage>
        <taxon>Eukaryota</taxon>
        <taxon>Metazoa</taxon>
        <taxon>Ecdysozoa</taxon>
        <taxon>Arthropoda</taxon>
        <taxon>Crustacea</taxon>
        <taxon>Multicrustacea</taxon>
        <taxon>Malacostraca</taxon>
        <taxon>Eumalacostraca</taxon>
        <taxon>Eucarida</taxon>
        <taxon>Decapoda</taxon>
        <taxon>Pleocyemata</taxon>
        <taxon>Brachyura</taxon>
        <taxon>Eubrachyura</taxon>
        <taxon>Portunoidea</taxon>
        <taxon>Portunidae</taxon>
        <taxon>Portuninae</taxon>
        <taxon>Portunus</taxon>
    </lineage>
</organism>
<dbReference type="AlphaFoldDB" id="A0A5B7EG34"/>
<sequence length="434" mass="47564">MSEQPSQDGPPSGTPSRDVLPDHLVQNQDHLVLREHGEQHRHGLVQAEDADGCLSLIDDDDVRKMSQDSLISGSGRGSPLLRPSAGQRRYQDSDSCPSVSPSPDPESRHQTFDFSPPGEPVESGGITAALQTEREFLDFMLSLPQVQKEGPGRPSPAKKEGAPRPLQQQEGPKPVQQEAAPPLRADSEQRSPSRAPATVGGVVSTKMGLDHLDNLCRMMEQLGDLREQNSRLQRRVHYLEELQALQEMHRHLQETLEARRSGLRLDSIHLSDSDPHLDDDGEGGGGRMSRHGSEDSLMLLGHHQPDKGKARAMSSKIRLRSKSVGTDLLDPVPKTKVSGWKRVREALKWERATLLPPAPTPATATSAHHPTSSPQPSPSPQSATLQDQFFRPPSSSSSSSVLTEVMTEEDLLNFYRQVIDESKCFPAWSVSGSA</sequence>
<feature type="compositionally biased region" description="Low complexity" evidence="2">
    <location>
        <begin position="361"/>
        <end position="372"/>
    </location>
</feature>
<feature type="region of interest" description="Disordered" evidence="2">
    <location>
        <begin position="351"/>
        <end position="403"/>
    </location>
</feature>